<evidence type="ECO:0000313" key="3">
    <source>
        <dbReference type="Proteomes" id="UP000006844"/>
    </source>
</evidence>
<dbReference type="EMBL" id="CP002467">
    <property type="protein sequence ID" value="ADV82426.1"/>
    <property type="molecule type" value="Genomic_DNA"/>
</dbReference>
<keyword evidence="1" id="KW-0732">Signal</keyword>
<gene>
    <name evidence="2" type="ordered locus">AciPR4_1610</name>
</gene>
<dbReference type="KEGG" id="tsa:AciPR4_1610"/>
<keyword evidence="3" id="KW-1185">Reference proteome</keyword>
<proteinExistence type="predicted"/>
<feature type="signal peptide" evidence="1">
    <location>
        <begin position="1"/>
        <end position="22"/>
    </location>
</feature>
<dbReference type="eggNOG" id="ENOG5033YVH">
    <property type="taxonomic scope" value="Bacteria"/>
</dbReference>
<dbReference type="AlphaFoldDB" id="E8V2K8"/>
<evidence type="ECO:0000313" key="2">
    <source>
        <dbReference type="EMBL" id="ADV82426.1"/>
    </source>
</evidence>
<dbReference type="HOGENOM" id="CLU_908912_0_0_0"/>
<feature type="chain" id="PRO_5003229089" evidence="1">
    <location>
        <begin position="23"/>
        <end position="306"/>
    </location>
</feature>
<dbReference type="PROSITE" id="PS51257">
    <property type="entry name" value="PROKAR_LIPOPROTEIN"/>
    <property type="match status" value="1"/>
</dbReference>
<keyword evidence="2" id="KW-0449">Lipoprotein</keyword>
<name>E8V2K8_TERSS</name>
<dbReference type="OrthoDB" id="120881at2"/>
<accession>E8V2K8</accession>
<sequence>MTRARKFCITLICSGLISSLVACKVSDDAIAASQQMTSTANALNDYYSALDARLAGTISLYELDGAISGIPFGDDDRKLSESTREELQKRKELADALARLASAMSTLSNSKAASDVQASATQLGNELIAVQALPGGSSVPDAVGKAGNFLLQIVQQHEEKKAARAIDETLKAVADLFEKEKPTYDSIARTHDREASQIAQDLLKSNAVDPSPMLAPALKPFDLRALPPSLSMQSSLKTLALSRLQHATDEAMKKDESASAAMLASLREMSSRVHLVATEKPMSLRGAPFSLKLVEDWAQSWSASLI</sequence>
<reference evidence="2 3" key="1">
    <citation type="journal article" date="2012" name="Stand. Genomic Sci.">
        <title>Complete genome sequence of Terriglobus saanensis type strain SP1PR4(T), an Acidobacteria from tundra soil.</title>
        <authorList>
            <person name="Rawat S.R."/>
            <person name="Mannisto M.K."/>
            <person name="Starovoytov V."/>
            <person name="Goodwin L."/>
            <person name="Nolan M."/>
            <person name="Hauser L."/>
            <person name="Land M."/>
            <person name="Davenport K.W."/>
            <person name="Woyke T."/>
            <person name="Haggblom M.M."/>
        </authorList>
    </citation>
    <scope>NUCLEOTIDE SEQUENCE</scope>
    <source>
        <strain evidence="3">ATCC BAA-1853 / DSM 23119 / SP1PR4</strain>
    </source>
</reference>
<evidence type="ECO:0000256" key="1">
    <source>
        <dbReference type="SAM" id="SignalP"/>
    </source>
</evidence>
<organism evidence="2 3">
    <name type="scientific">Terriglobus saanensis (strain ATCC BAA-1853 / DSM 23119 / SP1PR4)</name>
    <dbReference type="NCBI Taxonomy" id="401053"/>
    <lineage>
        <taxon>Bacteria</taxon>
        <taxon>Pseudomonadati</taxon>
        <taxon>Acidobacteriota</taxon>
        <taxon>Terriglobia</taxon>
        <taxon>Terriglobales</taxon>
        <taxon>Acidobacteriaceae</taxon>
        <taxon>Terriglobus</taxon>
    </lineage>
</organism>
<dbReference type="Proteomes" id="UP000006844">
    <property type="component" value="Chromosome"/>
</dbReference>
<dbReference type="RefSeq" id="WP_013568159.1">
    <property type="nucleotide sequence ID" value="NC_014963.1"/>
</dbReference>
<protein>
    <submittedName>
        <fullName evidence="2">Putative lipoprotein</fullName>
    </submittedName>
</protein>